<keyword evidence="4 8" id="KW-1283">Bacterial microcompartment</keyword>
<dbReference type="EMBL" id="DF976995">
    <property type="protein sequence ID" value="GAQ24112.1"/>
    <property type="molecule type" value="Genomic_DNA"/>
</dbReference>
<comment type="pathway">
    <text evidence="8">Amine and polyamine degradation; ethanolamine degradation.</text>
</comment>
<dbReference type="OrthoDB" id="114248at2"/>
<dbReference type="GO" id="GO:0006520">
    <property type="term" value="P:amino acid metabolic process"/>
    <property type="evidence" value="ECO:0007669"/>
    <property type="project" value="InterPro"/>
</dbReference>
<dbReference type="Proteomes" id="UP000062160">
    <property type="component" value="Unassembled WGS sequence"/>
</dbReference>
<dbReference type="InterPro" id="IPR009246">
    <property type="entry name" value="EutC"/>
</dbReference>
<dbReference type="HAMAP" id="MF_00601">
    <property type="entry name" value="EutC"/>
    <property type="match status" value="1"/>
</dbReference>
<dbReference type="PANTHER" id="PTHR39330">
    <property type="entry name" value="ETHANOLAMINE AMMONIA-LYASE LIGHT CHAIN"/>
    <property type="match status" value="1"/>
</dbReference>
<dbReference type="NCBIfam" id="NF003971">
    <property type="entry name" value="PRK05465.1"/>
    <property type="match status" value="1"/>
</dbReference>
<gene>
    <name evidence="8" type="primary">eutC</name>
    <name evidence="9" type="ORF">TSYNT_197</name>
</gene>
<evidence type="ECO:0000256" key="7">
    <source>
        <dbReference type="ARBA" id="ARBA00069181"/>
    </source>
</evidence>
<dbReference type="AlphaFoldDB" id="A0A0U9HBJ0"/>
<dbReference type="GO" id="GO:0031471">
    <property type="term" value="C:ethanolamine degradation polyhedral organelle"/>
    <property type="evidence" value="ECO:0007669"/>
    <property type="project" value="UniProtKB-UniRule"/>
</dbReference>
<keyword evidence="3 8" id="KW-0170">Cobalt</keyword>
<comment type="subunit">
    <text evidence="8">The basic unit is a heterodimer which dimerizes to form tetramers. The heterotetramers trimerize; 6 large subunits form a core ring with 6 small subunits projecting outwards.</text>
</comment>
<dbReference type="PIRSF" id="PIRSF018982">
    <property type="entry name" value="EutC"/>
    <property type="match status" value="1"/>
</dbReference>
<dbReference type="InterPro" id="IPR042251">
    <property type="entry name" value="EutC_C"/>
</dbReference>
<dbReference type="Pfam" id="PF05985">
    <property type="entry name" value="EutC"/>
    <property type="match status" value="1"/>
</dbReference>
<evidence type="ECO:0000256" key="8">
    <source>
        <dbReference type="HAMAP-Rule" id="MF_00601"/>
    </source>
</evidence>
<protein>
    <recommendedName>
        <fullName evidence="7 8">Ethanolamine ammonia-lyase small subunit</fullName>
        <shortName evidence="8">EAL small subunit</shortName>
        <ecNumber evidence="6 8">4.3.1.7</ecNumber>
    </recommendedName>
</protein>
<dbReference type="Gene3D" id="1.10.30.40">
    <property type="entry name" value="Ethanolamine ammonia-lyase light chain (EutC), N-terminal domain"/>
    <property type="match status" value="1"/>
</dbReference>
<comment type="cofactor">
    <cofactor evidence="8">
        <name>adenosylcob(III)alamin</name>
        <dbReference type="ChEBI" id="CHEBI:18408"/>
    </cofactor>
    <text evidence="8">Binds between the large and small subunits.</text>
</comment>
<dbReference type="GO" id="GO:0008851">
    <property type="term" value="F:ethanolamine ammonia-lyase activity"/>
    <property type="evidence" value="ECO:0007669"/>
    <property type="project" value="UniProtKB-UniRule"/>
</dbReference>
<keyword evidence="2 8" id="KW-0456">Lyase</keyword>
<proteinExistence type="inferred from homology"/>
<keyword evidence="1 8" id="KW-0846">Cobalamin</keyword>
<dbReference type="InterPro" id="IPR042255">
    <property type="entry name" value="EutC_N"/>
</dbReference>
<dbReference type="PANTHER" id="PTHR39330:SF1">
    <property type="entry name" value="ETHANOLAMINE AMMONIA-LYASE SMALL SUBUNIT"/>
    <property type="match status" value="1"/>
</dbReference>
<name>A0A0U9HBJ0_9FIRM</name>
<evidence type="ECO:0000256" key="5">
    <source>
        <dbReference type="ARBA" id="ARBA00052081"/>
    </source>
</evidence>
<keyword evidence="10" id="KW-1185">Reference proteome</keyword>
<comment type="function">
    <text evidence="8">Catalyzes the deamination of various vicinal amino-alcohols to oxo compounds. Allows this organism to utilize ethanolamine as the sole source of nitrogen and carbon in the presence of external vitamin B12.</text>
</comment>
<dbReference type="GO" id="GO:0031419">
    <property type="term" value="F:cobalamin binding"/>
    <property type="evidence" value="ECO:0007669"/>
    <property type="project" value="UniProtKB-UniRule"/>
</dbReference>
<dbReference type="FunFam" id="3.40.50.11240:FF:000001">
    <property type="entry name" value="Ethanolamine ammonia-lyase light chain"/>
    <property type="match status" value="1"/>
</dbReference>
<evidence type="ECO:0000256" key="3">
    <source>
        <dbReference type="ARBA" id="ARBA00023285"/>
    </source>
</evidence>
<comment type="subcellular location">
    <subcellularLocation>
        <location evidence="8">Bacterial microcompartment</location>
    </subcellularLocation>
</comment>
<sequence length="296" mass="32770">MTLFKDDEINTIVQKVLEELKDKADPDKACKTGENVQPNGEKVIEFSDITEYSLLEKVFVKNPMDEEFLLRIKKTTPARICIGRTGPRYLTIPWLRFRADHASAMDAVFSDVSEEFLNKMGLFSVQTVVKDKDEYLTRPDLGKILSEEAKEEIKKRCKMQPQIQVIVVDGLSSKAIEANVPDFLPALLEGLKTNGLDVGTPFFIKYGRVPVMDDVNEVIKADVVVELIGERPGLGTATSMSAYLCWRPKRGTVESDRNVVSNIHAGGMPPVEAGAHVASLAKKIFDKQGSGVNVGI</sequence>
<reference evidence="9" key="1">
    <citation type="journal article" date="2016" name="Genome Announc.">
        <title>Draft Genome Sequence of the Syntrophic Lactate-Degrading Bacterium Tepidanaerobacter syntrophicus JLT.</title>
        <authorList>
            <person name="Matsuura N."/>
            <person name="Ohashi A."/>
            <person name="Tourlousse D.M."/>
            <person name="Sekiguchi Y."/>
        </authorList>
    </citation>
    <scope>NUCLEOTIDE SEQUENCE [LARGE SCALE GENOMIC DNA]</scope>
    <source>
        <strain evidence="9">JL</strain>
    </source>
</reference>
<evidence type="ECO:0000256" key="2">
    <source>
        <dbReference type="ARBA" id="ARBA00023239"/>
    </source>
</evidence>
<dbReference type="RefSeq" id="WP_083497580.1">
    <property type="nucleotide sequence ID" value="NZ_BSDN01000006.1"/>
</dbReference>
<dbReference type="EC" id="4.3.1.7" evidence="6 8"/>
<dbReference type="GO" id="GO:0009350">
    <property type="term" value="C:ethanolamine ammonia-lyase complex"/>
    <property type="evidence" value="ECO:0007669"/>
    <property type="project" value="UniProtKB-UniRule"/>
</dbReference>
<evidence type="ECO:0000313" key="9">
    <source>
        <dbReference type="EMBL" id="GAQ24112.1"/>
    </source>
</evidence>
<evidence type="ECO:0000256" key="6">
    <source>
        <dbReference type="ARBA" id="ARBA00067005"/>
    </source>
</evidence>
<feature type="binding site" evidence="8">
    <location>
        <position position="230"/>
    </location>
    <ligand>
        <name>adenosylcob(III)alamin</name>
        <dbReference type="ChEBI" id="CHEBI:18408"/>
    </ligand>
</feature>
<evidence type="ECO:0000313" key="10">
    <source>
        <dbReference type="Proteomes" id="UP000062160"/>
    </source>
</evidence>
<comment type="similarity">
    <text evidence="8">Belongs to the EutC family.</text>
</comment>
<dbReference type="GO" id="GO:0046336">
    <property type="term" value="P:ethanolamine catabolic process"/>
    <property type="evidence" value="ECO:0007669"/>
    <property type="project" value="UniProtKB-UniRule"/>
</dbReference>
<feature type="binding site" evidence="8">
    <location>
        <position position="209"/>
    </location>
    <ligand>
        <name>adenosylcob(III)alamin</name>
        <dbReference type="ChEBI" id="CHEBI:18408"/>
    </ligand>
</feature>
<dbReference type="Gene3D" id="3.40.50.11240">
    <property type="entry name" value="Ethanolamine ammonia-lyase light chain (EutC)"/>
    <property type="match status" value="1"/>
</dbReference>
<evidence type="ECO:0000256" key="4">
    <source>
        <dbReference type="ARBA" id="ARBA00024446"/>
    </source>
</evidence>
<organism evidence="9">
    <name type="scientific">Tepidanaerobacter syntrophicus</name>
    <dbReference type="NCBI Taxonomy" id="224999"/>
    <lineage>
        <taxon>Bacteria</taxon>
        <taxon>Bacillati</taxon>
        <taxon>Bacillota</taxon>
        <taxon>Clostridia</taxon>
        <taxon>Thermosediminibacterales</taxon>
        <taxon>Tepidanaerobacteraceae</taxon>
        <taxon>Tepidanaerobacter</taxon>
    </lineage>
</organism>
<dbReference type="UniPathway" id="UPA00560"/>
<comment type="catalytic activity">
    <reaction evidence="5 8">
        <text>ethanolamine = acetaldehyde + NH4(+)</text>
        <dbReference type="Rhea" id="RHEA:15313"/>
        <dbReference type="ChEBI" id="CHEBI:15343"/>
        <dbReference type="ChEBI" id="CHEBI:28938"/>
        <dbReference type="ChEBI" id="CHEBI:57603"/>
        <dbReference type="EC" id="4.3.1.7"/>
    </reaction>
</comment>
<evidence type="ECO:0000256" key="1">
    <source>
        <dbReference type="ARBA" id="ARBA00022628"/>
    </source>
</evidence>
<dbReference type="STRING" id="224999.GCA_001485475_00095"/>
<accession>A0A0U9HBJ0</accession>